<keyword evidence="2" id="KW-1185">Reference proteome</keyword>
<gene>
    <name evidence="1" type="ORF">QLX08_001162</name>
</gene>
<comment type="caution">
    <text evidence="1">The sequence shown here is derived from an EMBL/GenBank/DDBJ whole genome shotgun (WGS) entry which is preliminary data.</text>
</comment>
<sequence length="149" mass="15713">MLSANTNRDGLISNVNITTTAKAVPRVRFACCPPGPPSSVVSSYNVTSVAGLLACINTDNEPVVPPSSSPPPTVETSVSRLSFLPRICRGSSALILIGNTGNVTVEGEGSGTGGIRTRLTLARGQSTGRNFSGYYETRWTRRNTTTIIR</sequence>
<organism evidence="1 2">
    <name type="scientific">Tetragonisca angustula</name>
    <dbReference type="NCBI Taxonomy" id="166442"/>
    <lineage>
        <taxon>Eukaryota</taxon>
        <taxon>Metazoa</taxon>
        <taxon>Ecdysozoa</taxon>
        <taxon>Arthropoda</taxon>
        <taxon>Hexapoda</taxon>
        <taxon>Insecta</taxon>
        <taxon>Pterygota</taxon>
        <taxon>Neoptera</taxon>
        <taxon>Endopterygota</taxon>
        <taxon>Hymenoptera</taxon>
        <taxon>Apocrita</taxon>
        <taxon>Aculeata</taxon>
        <taxon>Apoidea</taxon>
        <taxon>Anthophila</taxon>
        <taxon>Apidae</taxon>
        <taxon>Tetragonisca</taxon>
    </lineage>
</organism>
<evidence type="ECO:0000313" key="1">
    <source>
        <dbReference type="EMBL" id="KAK9308946.1"/>
    </source>
</evidence>
<name>A0AAW1AG80_9HYME</name>
<protein>
    <submittedName>
        <fullName evidence="1">Uncharacterized protein</fullName>
    </submittedName>
</protein>
<accession>A0AAW1AG80</accession>
<evidence type="ECO:0000313" key="2">
    <source>
        <dbReference type="Proteomes" id="UP001432146"/>
    </source>
</evidence>
<dbReference type="EMBL" id="JAWNGG020000015">
    <property type="protein sequence ID" value="KAK9308946.1"/>
    <property type="molecule type" value="Genomic_DNA"/>
</dbReference>
<reference evidence="1 2" key="1">
    <citation type="submission" date="2024-05" db="EMBL/GenBank/DDBJ databases">
        <title>The nuclear and mitochondrial genome assemblies of Tetragonisca angustula (Apidae: Meliponini), a tiny yet remarkable pollinator in the Neotropics.</title>
        <authorList>
            <person name="Ferrari R."/>
            <person name="Ricardo P.C."/>
            <person name="Dias F.C."/>
            <person name="Araujo N.S."/>
            <person name="Soares D.O."/>
            <person name="Zhou Q.-S."/>
            <person name="Zhu C.-D."/>
            <person name="Coutinho L."/>
            <person name="Airas M.C."/>
            <person name="Batista T.M."/>
        </authorList>
    </citation>
    <scope>NUCLEOTIDE SEQUENCE [LARGE SCALE GENOMIC DNA]</scope>
    <source>
        <strain evidence="1">ASF017062</strain>
        <tissue evidence="1">Abdomen</tissue>
    </source>
</reference>
<proteinExistence type="predicted"/>
<dbReference type="AlphaFoldDB" id="A0AAW1AG80"/>
<dbReference type="Proteomes" id="UP001432146">
    <property type="component" value="Unassembled WGS sequence"/>
</dbReference>